<evidence type="ECO:0000259" key="1">
    <source>
        <dbReference type="Pfam" id="PF18755"/>
    </source>
</evidence>
<dbReference type="AlphaFoldDB" id="A0A5C5YIQ5"/>
<comment type="caution">
    <text evidence="2">The sequence shown here is derived from an EMBL/GenBank/DDBJ whole genome shotgun (WGS) entry which is preliminary data.</text>
</comment>
<dbReference type="Pfam" id="PF18755">
    <property type="entry name" value="RAMA"/>
    <property type="match status" value="1"/>
</dbReference>
<dbReference type="OrthoDB" id="274223at2"/>
<evidence type="ECO:0000313" key="2">
    <source>
        <dbReference type="EMBL" id="TWT74752.1"/>
    </source>
</evidence>
<accession>A0A5C5YIQ5</accession>
<proteinExistence type="predicted"/>
<evidence type="ECO:0000313" key="3">
    <source>
        <dbReference type="Proteomes" id="UP000318053"/>
    </source>
</evidence>
<feature type="domain" description="RAMA" evidence="1">
    <location>
        <begin position="201"/>
        <end position="305"/>
    </location>
</feature>
<sequence length="316" mass="35744">MLIIDDRKFVLTKFDTEDELERVVVANAEYIFGPSSIYLPKSLIRTADGAGTIPDGYAIDLDGMRWYIVEAEVSQHSVWSHIAPQVAKQIIAANNPVTKQKLIETVIDRVRDDESLQEKFAEQNIEPIDYRQALAHIFATDPIIGMPIDAVKNDLREWAATLKVDVRLWIVQKYVEFNNPQSIAYEIPEEFRPVFNASPDESKTTVQVARYDVSLTDLIEAELISVGQRLEMRYKPRNGDQKIYEAFVQDDGSLQVLGRSFSAPSYAALFGIQDAGSARSTVNGWTAWRLDDGSTLADIRDRLLSNRIGQFDINDR</sequence>
<gene>
    <name evidence="2" type="ORF">CA85_00370</name>
</gene>
<dbReference type="RefSeq" id="WP_146389071.1">
    <property type="nucleotide sequence ID" value="NZ_SJPK01000001.1"/>
</dbReference>
<name>A0A5C5YIQ5_9BACT</name>
<keyword evidence="3" id="KW-1185">Reference proteome</keyword>
<dbReference type="EMBL" id="SJPK01000001">
    <property type="protein sequence ID" value="TWT74752.1"/>
    <property type="molecule type" value="Genomic_DNA"/>
</dbReference>
<reference evidence="2 3" key="1">
    <citation type="submission" date="2019-02" db="EMBL/GenBank/DDBJ databases">
        <title>Deep-cultivation of Planctomycetes and their phenomic and genomic characterization uncovers novel biology.</title>
        <authorList>
            <person name="Wiegand S."/>
            <person name="Jogler M."/>
            <person name="Boedeker C."/>
            <person name="Pinto D."/>
            <person name="Vollmers J."/>
            <person name="Rivas-Marin E."/>
            <person name="Kohn T."/>
            <person name="Peeters S.H."/>
            <person name="Heuer A."/>
            <person name="Rast P."/>
            <person name="Oberbeckmann S."/>
            <person name="Bunk B."/>
            <person name="Jeske O."/>
            <person name="Meyerdierks A."/>
            <person name="Storesund J.E."/>
            <person name="Kallscheuer N."/>
            <person name="Luecker S."/>
            <person name="Lage O.M."/>
            <person name="Pohl T."/>
            <person name="Merkel B.J."/>
            <person name="Hornburger P."/>
            <person name="Mueller R.-W."/>
            <person name="Bruemmer F."/>
            <person name="Labrenz M."/>
            <person name="Spormann A.M."/>
            <person name="Op Den Camp H."/>
            <person name="Overmann J."/>
            <person name="Amann R."/>
            <person name="Jetten M.S.M."/>
            <person name="Mascher T."/>
            <person name="Medema M.H."/>
            <person name="Devos D.P."/>
            <person name="Kaster A.-K."/>
            <person name="Ovreas L."/>
            <person name="Rohde M."/>
            <person name="Galperin M.Y."/>
            <person name="Jogler C."/>
        </authorList>
    </citation>
    <scope>NUCLEOTIDE SEQUENCE [LARGE SCALE GENOMIC DNA]</scope>
    <source>
        <strain evidence="2 3">CA85</strain>
    </source>
</reference>
<protein>
    <recommendedName>
        <fullName evidence="1">RAMA domain-containing protein</fullName>
    </recommendedName>
</protein>
<organism evidence="2 3">
    <name type="scientific">Allorhodopirellula solitaria</name>
    <dbReference type="NCBI Taxonomy" id="2527987"/>
    <lineage>
        <taxon>Bacteria</taxon>
        <taxon>Pseudomonadati</taxon>
        <taxon>Planctomycetota</taxon>
        <taxon>Planctomycetia</taxon>
        <taxon>Pirellulales</taxon>
        <taxon>Pirellulaceae</taxon>
        <taxon>Allorhodopirellula</taxon>
    </lineage>
</organism>
<dbReference type="InterPro" id="IPR040843">
    <property type="entry name" value="RAMA"/>
</dbReference>
<dbReference type="Proteomes" id="UP000318053">
    <property type="component" value="Unassembled WGS sequence"/>
</dbReference>